<keyword evidence="3 12" id="KW-0235">DNA replication</keyword>
<accession>H6WNR0</accession>
<comment type="function">
    <text evidence="12">The main replicative DNA helicase, it participates in initiation and elongation during chromosome replication. Travels ahead of the DNA replisome, separating dsDNA into templates for DNA synthesis. A processive ATP-dependent 5'-3' DNA helicase it has DNA-dependent ATPase activity.</text>
</comment>
<dbReference type="GO" id="GO:1990077">
    <property type="term" value="C:primosome complex"/>
    <property type="evidence" value="ECO:0007669"/>
    <property type="project" value="UniProtKB-UniRule"/>
</dbReference>
<evidence type="ECO:0000256" key="11">
    <source>
        <dbReference type="NCBIfam" id="TIGR00665"/>
    </source>
</evidence>
<dbReference type="GO" id="GO:0006269">
    <property type="term" value="P:DNA replication, synthesis of primer"/>
    <property type="evidence" value="ECO:0007669"/>
    <property type="project" value="UniProtKB-UniRule"/>
</dbReference>
<evidence type="ECO:0000256" key="2">
    <source>
        <dbReference type="ARBA" id="ARBA00022515"/>
    </source>
</evidence>
<dbReference type="InterPro" id="IPR027417">
    <property type="entry name" value="P-loop_NTPase"/>
</dbReference>
<evidence type="ECO:0000256" key="1">
    <source>
        <dbReference type="ARBA" id="ARBA00008428"/>
    </source>
</evidence>
<dbReference type="GO" id="GO:0043139">
    <property type="term" value="F:5'-3' DNA helicase activity"/>
    <property type="evidence" value="ECO:0007669"/>
    <property type="project" value="UniProtKB-EC"/>
</dbReference>
<keyword evidence="7 12" id="KW-0067">ATP-binding</keyword>
<dbReference type="EMBL" id="JQ269598">
    <property type="protein sequence ID" value="AFA54841.1"/>
    <property type="molecule type" value="Genomic_DNA"/>
</dbReference>
<sequence length="455" mass="50064">MPENNQPASEARKSLPQNIEAEQTVLAACLLSTGVFEEVSLKLKPESFFRPAHKMIFEAMREMNARSIPIDVISVSDNLKAAGQLEAVGGQQYLLELADNTFAFTSWQHHAEIVSRDAIRRELLMSAAQITSLAYDSPADPKELISQSEAALFGVTEQTVNSSFKGIQELLVEANEEIAEMGNREGMLQGVPTGFIDVDKLFCGLRPGNLIILAARPAVGKTSFAMNLAANAAKSGAPVAFFSLEMSSNEITQRLLAAEAGLALSRMRNGQLTEGDWSQLIQASSDLSNCELYVDDSAGLSIVELRTKARRMMRNKKNGLIIVDYLQLMQPVIPHPNNRAVEVAEISRGLKVLAKELEVPIISLSQLSRGVESRTDKRPMLSDLRESGSIEQDADIVMFIDRSTTEAEAESDSRPDWGMAELIVAKNRSGPTRDIPLTFIPEFTKFTNHFDDSRY</sequence>
<proteinExistence type="inferred from homology"/>
<dbReference type="EC" id="5.6.2.3" evidence="11 12"/>
<keyword evidence="4 12" id="KW-0547">Nucleotide-binding</keyword>
<evidence type="ECO:0000256" key="9">
    <source>
        <dbReference type="ARBA" id="ARBA00023235"/>
    </source>
</evidence>
<comment type="catalytic activity">
    <reaction evidence="10 12">
        <text>ATP + H2O = ADP + phosphate + H(+)</text>
        <dbReference type="Rhea" id="RHEA:13065"/>
        <dbReference type="ChEBI" id="CHEBI:15377"/>
        <dbReference type="ChEBI" id="CHEBI:15378"/>
        <dbReference type="ChEBI" id="CHEBI:30616"/>
        <dbReference type="ChEBI" id="CHEBI:43474"/>
        <dbReference type="ChEBI" id="CHEBI:456216"/>
        <dbReference type="EC" id="5.6.2.3"/>
    </reaction>
</comment>
<evidence type="ECO:0000256" key="3">
    <source>
        <dbReference type="ARBA" id="ARBA00022705"/>
    </source>
</evidence>
<dbReference type="FunFam" id="3.40.50.300:FF:000351">
    <property type="entry name" value="Replicative DNA helicase"/>
    <property type="match status" value="1"/>
</dbReference>
<protein>
    <recommendedName>
        <fullName evidence="11 12">Replicative DNA helicase</fullName>
        <ecNumber evidence="11 12">5.6.2.3</ecNumber>
    </recommendedName>
</protein>
<dbReference type="GO" id="GO:0005524">
    <property type="term" value="F:ATP binding"/>
    <property type="evidence" value="ECO:0007669"/>
    <property type="project" value="UniProtKB-UniRule"/>
</dbReference>
<dbReference type="Pfam" id="PF03796">
    <property type="entry name" value="DnaB_C"/>
    <property type="match status" value="1"/>
</dbReference>
<evidence type="ECO:0000256" key="5">
    <source>
        <dbReference type="ARBA" id="ARBA00022801"/>
    </source>
</evidence>
<organism evidence="14">
    <name type="scientific">uncultured Eggerthella sp. SMG5</name>
    <dbReference type="NCBI Taxonomy" id="1131820"/>
    <lineage>
        <taxon>Bacteria</taxon>
        <taxon>Bacillati</taxon>
        <taxon>Actinomycetota</taxon>
        <taxon>Coriobacteriia</taxon>
        <taxon>Eggerthellales</taxon>
        <taxon>Eggerthellaceae</taxon>
        <taxon>Eggerthella</taxon>
        <taxon>environmental samples</taxon>
    </lineage>
</organism>
<dbReference type="PANTHER" id="PTHR30153">
    <property type="entry name" value="REPLICATIVE DNA HELICASE DNAB"/>
    <property type="match status" value="1"/>
</dbReference>
<keyword evidence="2 12" id="KW-0639">Primosome</keyword>
<evidence type="ECO:0000259" key="13">
    <source>
        <dbReference type="PROSITE" id="PS51199"/>
    </source>
</evidence>
<dbReference type="InterPro" id="IPR007692">
    <property type="entry name" value="DNA_helicase_DnaB"/>
</dbReference>
<dbReference type="Gene3D" id="3.40.50.300">
    <property type="entry name" value="P-loop containing nucleotide triphosphate hydrolases"/>
    <property type="match status" value="1"/>
</dbReference>
<evidence type="ECO:0000313" key="14">
    <source>
        <dbReference type="EMBL" id="AFA54841.1"/>
    </source>
</evidence>
<reference evidence="14" key="1">
    <citation type="journal article" date="2012" name="ISME J.">
        <title>Functional metagenomics reveals novel salt tolerance loci from the human gut microbiome.</title>
        <authorList>
            <person name="Culligan E.P."/>
            <person name="Sleator R.D."/>
            <person name="Marchesi J.R."/>
            <person name="Hill C."/>
        </authorList>
    </citation>
    <scope>NUCLEOTIDE SEQUENCE</scope>
</reference>
<dbReference type="CDD" id="cd00984">
    <property type="entry name" value="DnaB_C"/>
    <property type="match status" value="1"/>
</dbReference>
<dbReference type="InterPro" id="IPR007693">
    <property type="entry name" value="DNA_helicase_DnaB-like_N"/>
</dbReference>
<comment type="similarity">
    <text evidence="1 12">Belongs to the helicase family. DnaB subfamily.</text>
</comment>
<dbReference type="GO" id="GO:0005829">
    <property type="term" value="C:cytosol"/>
    <property type="evidence" value="ECO:0007669"/>
    <property type="project" value="TreeGrafter"/>
</dbReference>
<feature type="domain" description="SF4 helicase" evidence="13">
    <location>
        <begin position="184"/>
        <end position="453"/>
    </location>
</feature>
<dbReference type="PANTHER" id="PTHR30153:SF2">
    <property type="entry name" value="REPLICATIVE DNA HELICASE"/>
    <property type="match status" value="1"/>
</dbReference>
<dbReference type="InterPro" id="IPR007694">
    <property type="entry name" value="DNA_helicase_DnaB-like_C"/>
</dbReference>
<dbReference type="GO" id="GO:0016887">
    <property type="term" value="F:ATP hydrolysis activity"/>
    <property type="evidence" value="ECO:0007669"/>
    <property type="project" value="RHEA"/>
</dbReference>
<dbReference type="SMART" id="SM00382">
    <property type="entry name" value="AAA"/>
    <property type="match status" value="1"/>
</dbReference>
<dbReference type="InterPro" id="IPR036185">
    <property type="entry name" value="DNA_heli_DnaB-like_N_sf"/>
</dbReference>
<dbReference type="SUPFAM" id="SSF48024">
    <property type="entry name" value="N-terminal domain of DnaB helicase"/>
    <property type="match status" value="1"/>
</dbReference>
<evidence type="ECO:0000256" key="8">
    <source>
        <dbReference type="ARBA" id="ARBA00023125"/>
    </source>
</evidence>
<dbReference type="Gene3D" id="1.10.860.10">
    <property type="entry name" value="DNAb Helicase, Chain A"/>
    <property type="match status" value="1"/>
</dbReference>
<dbReference type="Pfam" id="PF00772">
    <property type="entry name" value="DnaB"/>
    <property type="match status" value="1"/>
</dbReference>
<keyword evidence="8 12" id="KW-0238">DNA-binding</keyword>
<keyword evidence="6 12" id="KW-0347">Helicase</keyword>
<dbReference type="InterPro" id="IPR016136">
    <property type="entry name" value="DNA_helicase_N/primase_C"/>
</dbReference>
<dbReference type="NCBIfam" id="TIGR00665">
    <property type="entry name" value="DnaB"/>
    <property type="match status" value="1"/>
</dbReference>
<dbReference type="SUPFAM" id="SSF52540">
    <property type="entry name" value="P-loop containing nucleoside triphosphate hydrolases"/>
    <property type="match status" value="1"/>
</dbReference>
<evidence type="ECO:0000256" key="7">
    <source>
        <dbReference type="ARBA" id="ARBA00022840"/>
    </source>
</evidence>
<name>H6WNR0_9ACTN</name>
<dbReference type="InterPro" id="IPR003593">
    <property type="entry name" value="AAA+_ATPase"/>
</dbReference>
<evidence type="ECO:0000256" key="6">
    <source>
        <dbReference type="ARBA" id="ARBA00022806"/>
    </source>
</evidence>
<dbReference type="GO" id="GO:0003677">
    <property type="term" value="F:DNA binding"/>
    <property type="evidence" value="ECO:0007669"/>
    <property type="project" value="UniProtKB-UniRule"/>
</dbReference>
<dbReference type="PROSITE" id="PS51199">
    <property type="entry name" value="SF4_HELICASE"/>
    <property type="match status" value="1"/>
</dbReference>
<evidence type="ECO:0000256" key="4">
    <source>
        <dbReference type="ARBA" id="ARBA00022741"/>
    </source>
</evidence>
<dbReference type="AlphaFoldDB" id="H6WNR0"/>
<keyword evidence="9" id="KW-0413">Isomerase</keyword>
<evidence type="ECO:0000256" key="12">
    <source>
        <dbReference type="RuleBase" id="RU362085"/>
    </source>
</evidence>
<keyword evidence="5 12" id="KW-0378">Hydrolase</keyword>
<evidence type="ECO:0000256" key="10">
    <source>
        <dbReference type="ARBA" id="ARBA00048954"/>
    </source>
</evidence>